<evidence type="ECO:0000313" key="6">
    <source>
        <dbReference type="Proteomes" id="UP001155145"/>
    </source>
</evidence>
<proteinExistence type="predicted"/>
<name>A0A9X1M5M2_9MICC</name>
<evidence type="ECO:0000313" key="5">
    <source>
        <dbReference type="Proteomes" id="UP000829758"/>
    </source>
</evidence>
<dbReference type="EMBL" id="JAJFZT010000001">
    <property type="protein sequence ID" value="MCC3271325.1"/>
    <property type="molecule type" value="Genomic_DNA"/>
</dbReference>
<dbReference type="AlphaFoldDB" id="A0A9X1M5M2"/>
<keyword evidence="2" id="KW-1133">Transmembrane helix</keyword>
<evidence type="ECO:0000256" key="2">
    <source>
        <dbReference type="SAM" id="Phobius"/>
    </source>
</evidence>
<feature type="transmembrane region" description="Helical" evidence="2">
    <location>
        <begin position="116"/>
        <end position="138"/>
    </location>
</feature>
<protein>
    <submittedName>
        <fullName evidence="3">Uncharacterized protein</fullName>
    </submittedName>
</protein>
<dbReference type="RefSeq" id="WP_244802766.1">
    <property type="nucleotide sequence ID" value="NZ_CP094984.1"/>
</dbReference>
<keyword evidence="2" id="KW-0472">Membrane</keyword>
<dbReference type="EMBL" id="CP094984">
    <property type="protein sequence ID" value="UON90891.1"/>
    <property type="molecule type" value="Genomic_DNA"/>
</dbReference>
<reference evidence="3" key="1">
    <citation type="submission" date="2021-10" db="EMBL/GenBank/DDBJ databases">
        <title>Novel species in genus Arthrobacter.</title>
        <authorList>
            <person name="Liu Y."/>
        </authorList>
    </citation>
    <scope>NUCLEOTIDE SEQUENCE</scope>
    <source>
        <strain evidence="5">zg-Y462</strain>
        <strain evidence="3">Zg-Y462</strain>
    </source>
</reference>
<feature type="transmembrane region" description="Helical" evidence="2">
    <location>
        <begin position="80"/>
        <end position="104"/>
    </location>
</feature>
<evidence type="ECO:0000313" key="3">
    <source>
        <dbReference type="EMBL" id="MCC3271325.1"/>
    </source>
</evidence>
<dbReference type="Proteomes" id="UP001155145">
    <property type="component" value="Unassembled WGS sequence"/>
</dbReference>
<evidence type="ECO:0000313" key="4">
    <source>
        <dbReference type="EMBL" id="UON90891.1"/>
    </source>
</evidence>
<keyword evidence="5" id="KW-1185">Reference proteome</keyword>
<evidence type="ECO:0000256" key="1">
    <source>
        <dbReference type="SAM" id="MobiDB-lite"/>
    </source>
</evidence>
<organism evidence="3 6">
    <name type="scientific">Arthrobacter zhangbolii</name>
    <dbReference type="NCBI Taxonomy" id="2886936"/>
    <lineage>
        <taxon>Bacteria</taxon>
        <taxon>Bacillati</taxon>
        <taxon>Actinomycetota</taxon>
        <taxon>Actinomycetes</taxon>
        <taxon>Micrococcales</taxon>
        <taxon>Micrococcaceae</taxon>
        <taxon>Arthrobacter</taxon>
    </lineage>
</organism>
<feature type="region of interest" description="Disordered" evidence="1">
    <location>
        <begin position="1"/>
        <end position="40"/>
    </location>
</feature>
<sequence length="144" mass="15433">MDPDIPYRNPYATPAETGAPKTDPTETETPDRSGTQTARQRFSKPAITGMVIVTLGWALALMPFYFWIRSLGSVSAGVGGVLNLIGFLGITALIASVAGFTASLRAGNKKLAARLYIIPSLLWQLPMAALIGWVLFLLSTYDAT</sequence>
<keyword evidence="2" id="KW-0812">Transmembrane</keyword>
<dbReference type="Proteomes" id="UP000829758">
    <property type="component" value="Chromosome"/>
</dbReference>
<feature type="transmembrane region" description="Helical" evidence="2">
    <location>
        <begin position="46"/>
        <end position="68"/>
    </location>
</feature>
<gene>
    <name evidence="3" type="ORF">LJ755_01100</name>
    <name evidence="4" type="ORF">MUK71_09580</name>
</gene>
<accession>A0A9X1M5M2</accession>